<sequence>MGAPASRQTDERTGGVTAPTTCRRPSSDEDPQSTSPANTRIVVTYTPQPGDSQAFFFQVVDNKRRLDLKDFGDRQAFSGSESFLAIPGDLRDVCGRVPLSGAVVLGL</sequence>
<evidence type="ECO:0000313" key="3">
    <source>
        <dbReference type="Proteomes" id="UP001218218"/>
    </source>
</evidence>
<dbReference type="EMBL" id="JARIHO010000025">
    <property type="protein sequence ID" value="KAJ7342469.1"/>
    <property type="molecule type" value="Genomic_DNA"/>
</dbReference>
<proteinExistence type="predicted"/>
<organism evidence="2 3">
    <name type="scientific">Mycena albidolilacea</name>
    <dbReference type="NCBI Taxonomy" id="1033008"/>
    <lineage>
        <taxon>Eukaryota</taxon>
        <taxon>Fungi</taxon>
        <taxon>Dikarya</taxon>
        <taxon>Basidiomycota</taxon>
        <taxon>Agaricomycotina</taxon>
        <taxon>Agaricomycetes</taxon>
        <taxon>Agaricomycetidae</taxon>
        <taxon>Agaricales</taxon>
        <taxon>Marasmiineae</taxon>
        <taxon>Mycenaceae</taxon>
        <taxon>Mycena</taxon>
    </lineage>
</organism>
<dbReference type="AlphaFoldDB" id="A0AAD7EN11"/>
<reference evidence="2" key="1">
    <citation type="submission" date="2023-03" db="EMBL/GenBank/DDBJ databases">
        <title>Massive genome expansion in bonnet fungi (Mycena s.s.) driven by repeated elements and novel gene families across ecological guilds.</title>
        <authorList>
            <consortium name="Lawrence Berkeley National Laboratory"/>
            <person name="Harder C.B."/>
            <person name="Miyauchi S."/>
            <person name="Viragh M."/>
            <person name="Kuo A."/>
            <person name="Thoen E."/>
            <person name="Andreopoulos B."/>
            <person name="Lu D."/>
            <person name="Skrede I."/>
            <person name="Drula E."/>
            <person name="Henrissat B."/>
            <person name="Morin E."/>
            <person name="Kohler A."/>
            <person name="Barry K."/>
            <person name="LaButti K."/>
            <person name="Morin E."/>
            <person name="Salamov A."/>
            <person name="Lipzen A."/>
            <person name="Mereny Z."/>
            <person name="Hegedus B."/>
            <person name="Baldrian P."/>
            <person name="Stursova M."/>
            <person name="Weitz H."/>
            <person name="Taylor A."/>
            <person name="Grigoriev I.V."/>
            <person name="Nagy L.G."/>
            <person name="Martin F."/>
            <person name="Kauserud H."/>
        </authorList>
    </citation>
    <scope>NUCLEOTIDE SEQUENCE</scope>
    <source>
        <strain evidence="2">CBHHK002</strain>
    </source>
</reference>
<keyword evidence="3" id="KW-1185">Reference proteome</keyword>
<evidence type="ECO:0000313" key="2">
    <source>
        <dbReference type="EMBL" id="KAJ7342469.1"/>
    </source>
</evidence>
<comment type="caution">
    <text evidence="2">The sequence shown here is derived from an EMBL/GenBank/DDBJ whole genome shotgun (WGS) entry which is preliminary data.</text>
</comment>
<dbReference type="Proteomes" id="UP001218218">
    <property type="component" value="Unassembled WGS sequence"/>
</dbReference>
<evidence type="ECO:0000256" key="1">
    <source>
        <dbReference type="SAM" id="MobiDB-lite"/>
    </source>
</evidence>
<accession>A0AAD7EN11</accession>
<feature type="region of interest" description="Disordered" evidence="1">
    <location>
        <begin position="1"/>
        <end position="38"/>
    </location>
</feature>
<protein>
    <submittedName>
        <fullName evidence="2">Uncharacterized protein</fullName>
    </submittedName>
</protein>
<name>A0AAD7EN11_9AGAR</name>
<gene>
    <name evidence="2" type="ORF">DFH08DRAFT_811553</name>
</gene>